<name>A0ABN8YIN8_RANTA</name>
<keyword evidence="2" id="KW-1185">Reference proteome</keyword>
<sequence length="110" mass="12358">MLARLALLRPVRERSVPGLSLACRRLSSPCVSSHYLSSMHICVCIQNSVCDLTRNIISIHISGNILFMMMYVFSKTIGTFPTALLFEFLTRISFNVRVSIGKPFKGHKNP</sequence>
<reference evidence="1" key="1">
    <citation type="submission" date="2023-04" db="EMBL/GenBank/DDBJ databases">
        <authorList>
            <consortium name="ELIXIR-Norway"/>
        </authorList>
    </citation>
    <scope>NUCLEOTIDE SEQUENCE [LARGE SCALE GENOMIC DNA]</scope>
</reference>
<dbReference type="EMBL" id="OX459938">
    <property type="protein sequence ID" value="CAI9160293.1"/>
    <property type="molecule type" value="Genomic_DNA"/>
</dbReference>
<evidence type="ECO:0000313" key="1">
    <source>
        <dbReference type="EMBL" id="CAI9160293.1"/>
    </source>
</evidence>
<proteinExistence type="predicted"/>
<dbReference type="Proteomes" id="UP001176941">
    <property type="component" value="Chromosome 2"/>
</dbReference>
<gene>
    <name evidence="1" type="ORF">MRATA1EN1_LOCUS9255</name>
</gene>
<organism evidence="1 2">
    <name type="scientific">Rangifer tarandus platyrhynchus</name>
    <name type="common">Svalbard reindeer</name>
    <dbReference type="NCBI Taxonomy" id="3082113"/>
    <lineage>
        <taxon>Eukaryota</taxon>
        <taxon>Metazoa</taxon>
        <taxon>Chordata</taxon>
        <taxon>Craniata</taxon>
        <taxon>Vertebrata</taxon>
        <taxon>Euteleostomi</taxon>
        <taxon>Mammalia</taxon>
        <taxon>Eutheria</taxon>
        <taxon>Laurasiatheria</taxon>
        <taxon>Artiodactyla</taxon>
        <taxon>Ruminantia</taxon>
        <taxon>Pecora</taxon>
        <taxon>Cervidae</taxon>
        <taxon>Odocoileinae</taxon>
        <taxon>Rangifer</taxon>
    </lineage>
</organism>
<protein>
    <recommendedName>
        <fullName evidence="3">Secreted protein</fullName>
    </recommendedName>
</protein>
<evidence type="ECO:0008006" key="3">
    <source>
        <dbReference type="Google" id="ProtNLM"/>
    </source>
</evidence>
<accession>A0ABN8YIN8</accession>
<evidence type="ECO:0000313" key="2">
    <source>
        <dbReference type="Proteomes" id="UP001176941"/>
    </source>
</evidence>